<evidence type="ECO:0000256" key="3">
    <source>
        <dbReference type="ARBA" id="ARBA00022741"/>
    </source>
</evidence>
<dbReference type="GO" id="GO:0003723">
    <property type="term" value="F:RNA binding"/>
    <property type="evidence" value="ECO:0007669"/>
    <property type="project" value="TreeGrafter"/>
</dbReference>
<comment type="similarity">
    <text evidence="1">Belongs to the DEAD box helicase family. DEAH subfamily.</text>
</comment>
<dbReference type="Gene3D" id="3.30.160.20">
    <property type="match status" value="1"/>
</dbReference>
<dbReference type="CDD" id="cd18791">
    <property type="entry name" value="SF2_C_RHA"/>
    <property type="match status" value="1"/>
</dbReference>
<reference evidence="10" key="1">
    <citation type="submission" date="2017-02" db="UniProtKB">
        <authorList>
            <consortium name="WormBaseParasite"/>
        </authorList>
    </citation>
    <scope>IDENTIFICATION</scope>
</reference>
<dbReference type="SUPFAM" id="SSF52540">
    <property type="entry name" value="P-loop containing nucleoside triphosphate hydrolases"/>
    <property type="match status" value="1"/>
</dbReference>
<dbReference type="Pfam" id="PF00270">
    <property type="entry name" value="DEAD"/>
    <property type="match status" value="1"/>
</dbReference>
<organism evidence="9 10">
    <name type="scientific">Parastrongyloides trichosuri</name>
    <name type="common">Possum-specific nematode worm</name>
    <dbReference type="NCBI Taxonomy" id="131310"/>
    <lineage>
        <taxon>Eukaryota</taxon>
        <taxon>Metazoa</taxon>
        <taxon>Ecdysozoa</taxon>
        <taxon>Nematoda</taxon>
        <taxon>Chromadorea</taxon>
        <taxon>Rhabditida</taxon>
        <taxon>Tylenchina</taxon>
        <taxon>Panagrolaimomorpha</taxon>
        <taxon>Strongyloidoidea</taxon>
        <taxon>Strongyloididae</taxon>
        <taxon>Parastrongyloides</taxon>
    </lineage>
</organism>
<evidence type="ECO:0000256" key="4">
    <source>
        <dbReference type="ARBA" id="ARBA00022801"/>
    </source>
</evidence>
<dbReference type="InterPro" id="IPR011545">
    <property type="entry name" value="DEAD/DEAH_box_helicase_dom"/>
</dbReference>
<feature type="domain" description="Helicase ATP-binding" evidence="7">
    <location>
        <begin position="387"/>
        <end position="553"/>
    </location>
</feature>
<dbReference type="Pfam" id="PF04408">
    <property type="entry name" value="WHD_HA2"/>
    <property type="match status" value="1"/>
</dbReference>
<dbReference type="PROSITE" id="PS51194">
    <property type="entry name" value="HELICASE_CTER"/>
    <property type="match status" value="1"/>
</dbReference>
<dbReference type="Gene3D" id="3.40.50.300">
    <property type="entry name" value="P-loop containing nucleotide triphosphate hydrolases"/>
    <property type="match status" value="2"/>
</dbReference>
<dbReference type="Pfam" id="PF07717">
    <property type="entry name" value="OB_NTP_bind"/>
    <property type="match status" value="1"/>
</dbReference>
<dbReference type="GO" id="GO:0005730">
    <property type="term" value="C:nucleolus"/>
    <property type="evidence" value="ECO:0007669"/>
    <property type="project" value="TreeGrafter"/>
</dbReference>
<dbReference type="GO" id="GO:0005524">
    <property type="term" value="F:ATP binding"/>
    <property type="evidence" value="ECO:0007669"/>
    <property type="project" value="UniProtKB-KW"/>
</dbReference>
<dbReference type="Gene3D" id="1.20.120.1080">
    <property type="match status" value="1"/>
</dbReference>
<dbReference type="GO" id="GO:0003724">
    <property type="term" value="F:RNA helicase activity"/>
    <property type="evidence" value="ECO:0007669"/>
    <property type="project" value="UniProtKB-EC"/>
</dbReference>
<evidence type="ECO:0000259" key="7">
    <source>
        <dbReference type="PROSITE" id="PS51192"/>
    </source>
</evidence>
<dbReference type="GO" id="GO:0050684">
    <property type="term" value="P:regulation of mRNA processing"/>
    <property type="evidence" value="ECO:0007669"/>
    <property type="project" value="TreeGrafter"/>
</dbReference>
<dbReference type="InterPro" id="IPR014001">
    <property type="entry name" value="Helicase_ATP-bd"/>
</dbReference>
<dbReference type="InterPro" id="IPR048333">
    <property type="entry name" value="HA2_WH"/>
</dbReference>
<evidence type="ECO:0000256" key="2">
    <source>
        <dbReference type="ARBA" id="ARBA00012552"/>
    </source>
</evidence>
<evidence type="ECO:0000313" key="10">
    <source>
        <dbReference type="WBParaSite" id="PTRK_0000724700.1"/>
    </source>
</evidence>
<dbReference type="GO" id="GO:1990904">
    <property type="term" value="C:ribonucleoprotein complex"/>
    <property type="evidence" value="ECO:0007669"/>
    <property type="project" value="TreeGrafter"/>
</dbReference>
<dbReference type="InterPro" id="IPR011709">
    <property type="entry name" value="DEAD-box_helicase_OB_fold"/>
</dbReference>
<dbReference type="GO" id="GO:0043138">
    <property type="term" value="F:3'-5' DNA helicase activity"/>
    <property type="evidence" value="ECO:0007669"/>
    <property type="project" value="TreeGrafter"/>
</dbReference>
<keyword evidence="5" id="KW-0347">Helicase</keyword>
<dbReference type="SMART" id="SM00847">
    <property type="entry name" value="HA2"/>
    <property type="match status" value="1"/>
</dbReference>
<keyword evidence="9" id="KW-1185">Reference proteome</keyword>
<evidence type="ECO:0000256" key="5">
    <source>
        <dbReference type="ARBA" id="ARBA00022806"/>
    </source>
</evidence>
<proteinExistence type="inferred from homology"/>
<evidence type="ECO:0000313" key="9">
    <source>
        <dbReference type="Proteomes" id="UP000038045"/>
    </source>
</evidence>
<dbReference type="EC" id="3.6.4.13" evidence="2"/>
<keyword evidence="6" id="KW-0067">ATP-binding</keyword>
<dbReference type="InterPro" id="IPR002464">
    <property type="entry name" value="DNA/RNA_helicase_DEAH_CS"/>
</dbReference>
<sequence length="1162" mass="133456">MSTKSSLSYPGSKKIINEKESEETMEVCGKKFKKSNALKVLNDIMNRQGRREVVISCKPEMGFDYVLFHCDATVQITTNGPIYKGSSKDEDRDVAYNLCAYNILIDIYNGSEKNLKLCNFGNATKKGEKNNHKSQLLISTSKTNGTFKILDIEVTVENAKSVLNQVLCKEGKTSAKFDIDVIPGVIPLTFKSFIEIKLESSGNRYTSEKIARSKRIASIDCAYDILRQMSENGEYVTLDKRKVLKIGLTKSTIEIFDDKDLYKDIEAFYKWIKVELPEIKLVEQEKMEKPQLISPPSFFTIQGKFSEISQNYDVYKNEENMKEWFPPISNYDCWKNCTLSSYSSYSDKSLYQISELLLFKENNKHLNYKVEETRKNLPVYKSRFDIINASENHQAVLIKSNTGSGKSTQVAQFLLKHYINNLKGAEFNCIITQPRRLSAISLAKRVAQERYEIIGESVGYCVRFDKVDPRPYGSIVFGTVGTVLKKLASGFRGISHIIVDEVHERSLDTDFLLIILKKLMNLYSNLKVILMSATVDTSQFERYIDGIRVIELEGTSFEVQELYLDEFIQHYQYFPSHFIKPDDFDTDKKKWSFDNIPENKISSLIATNIAEQIEQCEDFPFEIIIQMIRESAKHMFAVNDFGSILIFVPGWSEIATCIKQLEESENSDIYYTLPLHSNLSTEEQNRVFEIPPEGKIKVIISTNIAESSITVNDVLYIIDSCKQKMQMRHHDTAASVFRIGWASKDCMEQRKGRAGRVRPGYCYRLVTKKLWNLLQQQSEAEIKTAPLHSTILELKALGLGDSKNFLRDSMESIDDKNIYESEEYLQRLSALDESKNLTHIGKLMQRLPFSPDTSKCIITAALFNVLDSMSIISGNCSSPISLYNSDCDLNEISDFILGLCGDFISDHIIPLMAMSEILKNQEYQNIDSQILRFINESSIQYLMMVRNQIFSILKDEFKETAFYEYGIVNNKSSCAQMNVIISLLVKSYYPNIAFQNRKRLFLDMDGFKMSGHKSSVISLDKENFENRSPFIIYSQKVITTFAMFKECSVVSPLQILLFGSNHVVYKGGREVRLDDCFIFDIDPKFAQMVLHLKVIIDELLQILCARKLLNQKEQVIKHYVRNLVERISTMGYKINDRVFERRKLVDYTEVDFTEIGGNTNWV</sequence>
<protein>
    <recommendedName>
        <fullName evidence="2">RNA helicase</fullName>
        <ecNumber evidence="2">3.6.4.13</ecNumber>
    </recommendedName>
</protein>
<evidence type="ECO:0000256" key="1">
    <source>
        <dbReference type="ARBA" id="ARBA00008792"/>
    </source>
</evidence>
<dbReference type="GO" id="GO:0045944">
    <property type="term" value="P:positive regulation of transcription by RNA polymerase II"/>
    <property type="evidence" value="ECO:0007669"/>
    <property type="project" value="TreeGrafter"/>
</dbReference>
<keyword evidence="4" id="KW-0378">Hydrolase</keyword>
<accession>A0A0N4ZH83</accession>
<dbReference type="InterPro" id="IPR001650">
    <property type="entry name" value="Helicase_C-like"/>
</dbReference>
<keyword evidence="3" id="KW-0547">Nucleotide-binding</keyword>
<evidence type="ECO:0000256" key="6">
    <source>
        <dbReference type="ARBA" id="ARBA00022840"/>
    </source>
</evidence>
<dbReference type="AlphaFoldDB" id="A0A0N4ZH83"/>
<dbReference type="Pfam" id="PF00271">
    <property type="entry name" value="Helicase_C"/>
    <property type="match status" value="1"/>
</dbReference>
<dbReference type="PROSITE" id="PS00690">
    <property type="entry name" value="DEAH_ATP_HELICASE"/>
    <property type="match status" value="1"/>
</dbReference>
<dbReference type="InterPro" id="IPR027417">
    <property type="entry name" value="P-loop_NTPase"/>
</dbReference>
<dbReference type="PROSITE" id="PS51192">
    <property type="entry name" value="HELICASE_ATP_BIND_1"/>
    <property type="match status" value="1"/>
</dbReference>
<dbReference type="PANTHER" id="PTHR18934">
    <property type="entry name" value="ATP-DEPENDENT RNA HELICASE"/>
    <property type="match status" value="1"/>
</dbReference>
<feature type="domain" description="Helicase C-terminal" evidence="8">
    <location>
        <begin position="620"/>
        <end position="798"/>
    </location>
</feature>
<dbReference type="GO" id="GO:0016887">
    <property type="term" value="F:ATP hydrolysis activity"/>
    <property type="evidence" value="ECO:0007669"/>
    <property type="project" value="TreeGrafter"/>
</dbReference>
<evidence type="ECO:0000259" key="8">
    <source>
        <dbReference type="PROSITE" id="PS51194"/>
    </source>
</evidence>
<dbReference type="WBParaSite" id="PTRK_0000724700.1">
    <property type="protein sequence ID" value="PTRK_0000724700.1"/>
    <property type="gene ID" value="PTRK_0000724700"/>
</dbReference>
<dbReference type="STRING" id="131310.A0A0N4ZH83"/>
<dbReference type="PANTHER" id="PTHR18934:SF119">
    <property type="entry name" value="ATP-DEPENDENT RNA HELICASE A"/>
    <property type="match status" value="1"/>
</dbReference>
<dbReference type="SMART" id="SM00490">
    <property type="entry name" value="HELICc"/>
    <property type="match status" value="1"/>
</dbReference>
<dbReference type="SMART" id="SM00487">
    <property type="entry name" value="DEXDc"/>
    <property type="match status" value="1"/>
</dbReference>
<dbReference type="InterPro" id="IPR007502">
    <property type="entry name" value="Helicase-assoc_dom"/>
</dbReference>
<name>A0A0N4ZH83_PARTI</name>
<dbReference type="Proteomes" id="UP000038045">
    <property type="component" value="Unplaced"/>
</dbReference>